<feature type="region of interest" description="Disordered" evidence="6">
    <location>
        <begin position="495"/>
        <end position="536"/>
    </location>
</feature>
<dbReference type="SUPFAM" id="SSF51445">
    <property type="entry name" value="(Trans)glycosidases"/>
    <property type="match status" value="1"/>
</dbReference>
<protein>
    <recommendedName>
        <fullName evidence="3">beta-glucosidase</fullName>
        <ecNumber evidence="3">3.2.1.21</ecNumber>
    </recommendedName>
</protein>
<feature type="compositionally biased region" description="Polar residues" evidence="6">
    <location>
        <begin position="499"/>
        <end position="510"/>
    </location>
</feature>
<organism evidence="8">
    <name type="scientific">Alexandrium monilatum</name>
    <dbReference type="NCBI Taxonomy" id="311494"/>
    <lineage>
        <taxon>Eukaryota</taxon>
        <taxon>Sar</taxon>
        <taxon>Alveolata</taxon>
        <taxon>Dinophyceae</taxon>
        <taxon>Gonyaulacales</taxon>
        <taxon>Pyrocystaceae</taxon>
        <taxon>Alexandrium</taxon>
    </lineage>
</organism>
<feature type="compositionally biased region" description="Polar residues" evidence="6">
    <location>
        <begin position="135"/>
        <end position="160"/>
    </location>
</feature>
<dbReference type="Pfam" id="PF01915">
    <property type="entry name" value="Glyco_hydro_3_C"/>
    <property type="match status" value="1"/>
</dbReference>
<dbReference type="InterPro" id="IPR011658">
    <property type="entry name" value="PA14_dom"/>
</dbReference>
<dbReference type="Gene3D" id="3.20.20.300">
    <property type="entry name" value="Glycoside hydrolase, family 3, N-terminal domain"/>
    <property type="match status" value="1"/>
</dbReference>
<dbReference type="Pfam" id="PF00933">
    <property type="entry name" value="Glyco_hydro_3"/>
    <property type="match status" value="1"/>
</dbReference>
<dbReference type="PANTHER" id="PTHR42715">
    <property type="entry name" value="BETA-GLUCOSIDASE"/>
    <property type="match status" value="1"/>
</dbReference>
<dbReference type="SUPFAM" id="SSF56988">
    <property type="entry name" value="Anthrax protective antigen"/>
    <property type="match status" value="1"/>
</dbReference>
<evidence type="ECO:0000256" key="5">
    <source>
        <dbReference type="ARBA" id="ARBA00023295"/>
    </source>
</evidence>
<evidence type="ECO:0000259" key="7">
    <source>
        <dbReference type="PROSITE" id="PS51820"/>
    </source>
</evidence>
<dbReference type="EMBL" id="HBNR01067797">
    <property type="protein sequence ID" value="CAE4640793.1"/>
    <property type="molecule type" value="Transcribed_RNA"/>
</dbReference>
<feature type="region of interest" description="Disordered" evidence="6">
    <location>
        <begin position="11"/>
        <end position="115"/>
    </location>
</feature>
<dbReference type="GO" id="GO:0008422">
    <property type="term" value="F:beta-glucosidase activity"/>
    <property type="evidence" value="ECO:0007669"/>
    <property type="project" value="UniProtKB-EC"/>
</dbReference>
<dbReference type="InterPro" id="IPR037524">
    <property type="entry name" value="PA14/GLEYA"/>
</dbReference>
<dbReference type="SMART" id="SM00758">
    <property type="entry name" value="PA14"/>
    <property type="match status" value="1"/>
</dbReference>
<feature type="compositionally biased region" description="Basic and acidic residues" evidence="6">
    <location>
        <begin position="11"/>
        <end position="28"/>
    </location>
</feature>
<evidence type="ECO:0000256" key="3">
    <source>
        <dbReference type="ARBA" id="ARBA00012744"/>
    </source>
</evidence>
<dbReference type="PANTHER" id="PTHR42715:SF10">
    <property type="entry name" value="BETA-GLUCOSIDASE"/>
    <property type="match status" value="1"/>
</dbReference>
<dbReference type="AlphaFoldDB" id="A0A7S4WBQ9"/>
<dbReference type="InterPro" id="IPR050288">
    <property type="entry name" value="Cellulose_deg_GH3"/>
</dbReference>
<evidence type="ECO:0000256" key="1">
    <source>
        <dbReference type="ARBA" id="ARBA00000448"/>
    </source>
</evidence>
<keyword evidence="5" id="KW-0326">Glycosidase</keyword>
<comment type="similarity">
    <text evidence="2">Belongs to the glycosyl hydrolase 3 family.</text>
</comment>
<feature type="compositionally biased region" description="Polar residues" evidence="6">
    <location>
        <begin position="70"/>
        <end position="105"/>
    </location>
</feature>
<dbReference type="EC" id="3.2.1.21" evidence="3"/>
<dbReference type="InterPro" id="IPR001764">
    <property type="entry name" value="Glyco_hydro_3_N"/>
</dbReference>
<feature type="domain" description="PA14" evidence="7">
    <location>
        <begin position="658"/>
        <end position="822"/>
    </location>
</feature>
<dbReference type="Pfam" id="PF07691">
    <property type="entry name" value="PA14"/>
    <property type="match status" value="1"/>
</dbReference>
<dbReference type="InterPro" id="IPR002772">
    <property type="entry name" value="Glyco_hydro_3_C"/>
</dbReference>
<feature type="region of interest" description="Disordered" evidence="6">
    <location>
        <begin position="128"/>
        <end position="165"/>
    </location>
</feature>
<proteinExistence type="inferred from homology"/>
<keyword evidence="4" id="KW-0378">Hydrolase</keyword>
<gene>
    <name evidence="8" type="ORF">AMON00008_LOCUS47939</name>
</gene>
<accession>A0A7S4WBQ9</accession>
<name>A0A7S4WBQ9_9DINO</name>
<reference evidence="8" key="1">
    <citation type="submission" date="2021-01" db="EMBL/GenBank/DDBJ databases">
        <authorList>
            <person name="Corre E."/>
            <person name="Pelletier E."/>
            <person name="Niang G."/>
            <person name="Scheremetjew M."/>
            <person name="Finn R."/>
            <person name="Kale V."/>
            <person name="Holt S."/>
            <person name="Cochrane G."/>
            <person name="Meng A."/>
            <person name="Brown T."/>
            <person name="Cohen L."/>
        </authorList>
    </citation>
    <scope>NUCLEOTIDE SEQUENCE</scope>
    <source>
        <strain evidence="8">CCMP3105</strain>
    </source>
</reference>
<evidence type="ECO:0000256" key="4">
    <source>
        <dbReference type="ARBA" id="ARBA00022801"/>
    </source>
</evidence>
<sequence length="1094" mass="118126">MDGFFFDFDVLEDKKEAGVQKESGEHVAARTGDSQASPEAGGEGGDGPDGEEEAFPRGVTPLSEEVLAQENESSCWHSAAGDSSATGAESCRSCSTWQTGGSATPSERDENWAHPMLPRSDTCSSLASSWCSDSEPMTPTTAQTSQDRWTPAPTANSKQPEPQAPVSISAATNSLMRFGLPLKSKVAVSEPVDAAKRDSILDDDDYVSKLACRTAQTLMPSELVGLMCGKDFWHNHGVPRIGIPAICFSDGPFGVRGTSWSGPCSVVTPCGMALGSSWNVDLVKQVGTMLGEEAKTKGANVLLGPTVNLARVPISGRNYEMMGEDPHLVSKLGVAYVQGVQGVEGVGACVKHLVANDQERSRFFISAEVDHDVLHEVHLRPFEAAVKEGHVMAVMTAYNRVNGVFCSEHKWLLEDVLRKTWGFKGMVISDWGGAHDTEKSLKAGLDVEMPKSDDMTYGDTLQKMLAEGKVSVSDVRPRAAEVLKVMARLGMLREENSGGKRNSSISSISNAWDLPGANDSPDMSPASSPSHSPRKKLSCCSLISQLSFTEFARPKPSPNTREQQDLLQRAAAEGVVLLKNKDEVLPLSRDRSIAVIGQNAASITVMGGGSTTVLSNRSERSLVAQLRTRGFERLSYEPGCRTGHYLPTLAPPFLRAKDGRGVLKGEFYDETARRGGIQSNRTPLVRTTIQHTEMGNWSGIFFDKPPGKLASNQAWSAVFEGVLSPEVTGPYELGMFASGSCKVFIDGNLVMQYPKPGIAPMAFIPLAQMAPEVREVVDLEAGRQYELKIHWMSTKDAIMYPAQCHIGGCSILDEDKWMDRAEEAARKADVALVCVGTDHWQECEGRDQASMALPGRASELVHRVAKANNRTVVILNVGSPKELEPWLGDAAALVAAWFGGQEAVAGLVDVLLGEGDGPSGRLPVTWPRCLDDGPTGKPPNARYPGEAAKVRYDEGLLLGYRWYVSNEIEPAFPFGHGLTYTFFEYIDFCLPDGVSYAVGKPVSVVVTVENVGDIRGVEVIQLYLMHLPKVCARPVHKKLAAFAKVPPLEPGDVVDVQLEVAASLLQVDKTPAEFELLVGPSCADVCFTKRITVV</sequence>
<dbReference type="InterPro" id="IPR036962">
    <property type="entry name" value="Glyco_hydro_3_N_sf"/>
</dbReference>
<dbReference type="InterPro" id="IPR013783">
    <property type="entry name" value="Ig-like_fold"/>
</dbReference>
<dbReference type="Gene3D" id="2.60.40.10">
    <property type="entry name" value="Immunoglobulins"/>
    <property type="match status" value="1"/>
</dbReference>
<evidence type="ECO:0000256" key="6">
    <source>
        <dbReference type="SAM" id="MobiDB-lite"/>
    </source>
</evidence>
<evidence type="ECO:0000313" key="8">
    <source>
        <dbReference type="EMBL" id="CAE4640793.1"/>
    </source>
</evidence>
<feature type="compositionally biased region" description="Low complexity" evidence="6">
    <location>
        <begin position="520"/>
        <end position="531"/>
    </location>
</feature>
<dbReference type="GO" id="GO:0005975">
    <property type="term" value="P:carbohydrate metabolic process"/>
    <property type="evidence" value="ECO:0007669"/>
    <property type="project" value="InterPro"/>
</dbReference>
<dbReference type="Gene3D" id="3.40.50.1700">
    <property type="entry name" value="Glycoside hydrolase family 3 C-terminal domain"/>
    <property type="match status" value="2"/>
</dbReference>
<comment type="catalytic activity">
    <reaction evidence="1">
        <text>Hydrolysis of terminal, non-reducing beta-D-glucosyl residues with release of beta-D-glucose.</text>
        <dbReference type="EC" id="3.2.1.21"/>
    </reaction>
</comment>
<evidence type="ECO:0000256" key="2">
    <source>
        <dbReference type="ARBA" id="ARBA00005336"/>
    </source>
</evidence>
<dbReference type="PROSITE" id="PS51820">
    <property type="entry name" value="PA14"/>
    <property type="match status" value="1"/>
</dbReference>
<dbReference type="InterPro" id="IPR017853">
    <property type="entry name" value="GH"/>
</dbReference>
<dbReference type="SUPFAM" id="SSF52279">
    <property type="entry name" value="Beta-D-glucan exohydrolase, C-terminal domain"/>
    <property type="match status" value="1"/>
</dbReference>
<dbReference type="PRINTS" id="PR00133">
    <property type="entry name" value="GLHYDRLASE3"/>
</dbReference>
<dbReference type="InterPro" id="IPR036881">
    <property type="entry name" value="Glyco_hydro_3_C_sf"/>
</dbReference>